<evidence type="ECO:0000313" key="2">
    <source>
        <dbReference type="EMBL" id="MBB6178842.1"/>
    </source>
</evidence>
<evidence type="ECO:0000256" key="1">
    <source>
        <dbReference type="SAM" id="MobiDB-lite"/>
    </source>
</evidence>
<proteinExistence type="predicted"/>
<dbReference type="EMBL" id="JACHEJ010000001">
    <property type="protein sequence ID" value="MBB6178842.1"/>
    <property type="molecule type" value="Genomic_DNA"/>
</dbReference>
<evidence type="ECO:0000313" key="3">
    <source>
        <dbReference type="Proteomes" id="UP000535501"/>
    </source>
</evidence>
<sequence>MTATTEEFFKPAKLSAQAKAEQTNSVVRDILAAETAARESKTEKLKALRLAQAQPEPAPKKRGRKTPA</sequence>
<dbReference type="AlphaFoldDB" id="A0A7W9YUW1"/>
<keyword evidence="3" id="KW-1185">Reference proteome</keyword>
<accession>A0A7W9YUW1</accession>
<reference evidence="2 3" key="1">
    <citation type="submission" date="2020-08" db="EMBL/GenBank/DDBJ databases">
        <title>Genomic Encyclopedia of Type Strains, Phase IV (KMG-IV): sequencing the most valuable type-strain genomes for metagenomic binning, comparative biology and taxonomic classification.</title>
        <authorList>
            <person name="Goeker M."/>
        </authorList>
    </citation>
    <scope>NUCLEOTIDE SEQUENCE [LARGE SCALE GENOMIC DNA]</scope>
    <source>
        <strain evidence="2 3">DSM 102134</strain>
    </source>
</reference>
<dbReference type="RefSeq" id="WP_052638514.1">
    <property type="nucleotide sequence ID" value="NZ_CANLQM010000008.1"/>
</dbReference>
<organism evidence="2 3">
    <name type="scientific">Pseudorhizobium flavum</name>
    <dbReference type="NCBI Taxonomy" id="1335061"/>
    <lineage>
        <taxon>Bacteria</taxon>
        <taxon>Pseudomonadati</taxon>
        <taxon>Pseudomonadota</taxon>
        <taxon>Alphaproteobacteria</taxon>
        <taxon>Hyphomicrobiales</taxon>
        <taxon>Rhizobiaceae</taxon>
        <taxon>Rhizobium/Agrobacterium group</taxon>
        <taxon>Pseudorhizobium</taxon>
    </lineage>
</organism>
<name>A0A7W9YUW1_9HYPH</name>
<comment type="caution">
    <text evidence="2">The sequence shown here is derived from an EMBL/GenBank/DDBJ whole genome shotgun (WGS) entry which is preliminary data.</text>
</comment>
<feature type="compositionally biased region" description="Basic and acidic residues" evidence="1">
    <location>
        <begin position="36"/>
        <end position="46"/>
    </location>
</feature>
<protein>
    <submittedName>
        <fullName evidence="2">Uncharacterized protein</fullName>
    </submittedName>
</protein>
<gene>
    <name evidence="2" type="ORF">HNQ75_000785</name>
</gene>
<feature type="region of interest" description="Disordered" evidence="1">
    <location>
        <begin position="36"/>
        <end position="68"/>
    </location>
</feature>
<dbReference type="Proteomes" id="UP000535501">
    <property type="component" value="Unassembled WGS sequence"/>
</dbReference>